<organism evidence="5 6">
    <name type="scientific">Kibdelosporangium philippinense</name>
    <dbReference type="NCBI Taxonomy" id="211113"/>
    <lineage>
        <taxon>Bacteria</taxon>
        <taxon>Bacillati</taxon>
        <taxon>Actinomycetota</taxon>
        <taxon>Actinomycetes</taxon>
        <taxon>Pseudonocardiales</taxon>
        <taxon>Pseudonocardiaceae</taxon>
        <taxon>Kibdelosporangium</taxon>
    </lineage>
</organism>
<gene>
    <name evidence="5" type="ORF">LWC34_05105</name>
</gene>
<evidence type="ECO:0000313" key="5">
    <source>
        <dbReference type="EMBL" id="MCE7002207.1"/>
    </source>
</evidence>
<keyword evidence="6" id="KW-1185">Reference proteome</keyword>
<evidence type="ECO:0000256" key="1">
    <source>
        <dbReference type="ARBA" id="ARBA00023015"/>
    </source>
</evidence>
<evidence type="ECO:0000256" key="2">
    <source>
        <dbReference type="ARBA" id="ARBA00023125"/>
    </source>
</evidence>
<keyword evidence="3" id="KW-0804">Transcription</keyword>
<dbReference type="Pfam" id="PF00196">
    <property type="entry name" value="GerE"/>
    <property type="match status" value="1"/>
</dbReference>
<dbReference type="InterPro" id="IPR000792">
    <property type="entry name" value="Tscrpt_reg_LuxR_C"/>
</dbReference>
<dbReference type="PANTHER" id="PTHR44688:SF16">
    <property type="entry name" value="DNA-BINDING TRANSCRIPTIONAL ACTIVATOR DEVR_DOSR"/>
    <property type="match status" value="1"/>
</dbReference>
<reference evidence="5 6" key="1">
    <citation type="submission" date="2021-12" db="EMBL/GenBank/DDBJ databases">
        <title>Genome sequence of Kibdelosporangium philippinense ATCC 49844.</title>
        <authorList>
            <person name="Fedorov E.A."/>
            <person name="Omeragic M."/>
            <person name="Shalygina K.F."/>
            <person name="Maclea K.S."/>
        </authorList>
    </citation>
    <scope>NUCLEOTIDE SEQUENCE [LARGE SCALE GENOMIC DNA]</scope>
    <source>
        <strain evidence="5 6">ATCC 49844</strain>
    </source>
</reference>
<name>A0ABS8Z401_9PSEU</name>
<dbReference type="InterPro" id="IPR036388">
    <property type="entry name" value="WH-like_DNA-bd_sf"/>
</dbReference>
<comment type="caution">
    <text evidence="5">The sequence shown here is derived from an EMBL/GenBank/DDBJ whole genome shotgun (WGS) entry which is preliminary data.</text>
</comment>
<dbReference type="InterPro" id="IPR016032">
    <property type="entry name" value="Sig_transdc_resp-reg_C-effctor"/>
</dbReference>
<dbReference type="RefSeq" id="WP_233723237.1">
    <property type="nucleotide sequence ID" value="NZ_JAJVCN010000001.1"/>
</dbReference>
<dbReference type="PANTHER" id="PTHR44688">
    <property type="entry name" value="DNA-BINDING TRANSCRIPTIONAL ACTIVATOR DEVR_DOSR"/>
    <property type="match status" value="1"/>
</dbReference>
<dbReference type="Proteomes" id="UP001521150">
    <property type="component" value="Unassembled WGS sequence"/>
</dbReference>
<dbReference type="Gene3D" id="1.10.10.10">
    <property type="entry name" value="Winged helix-like DNA-binding domain superfamily/Winged helix DNA-binding domain"/>
    <property type="match status" value="1"/>
</dbReference>
<dbReference type="SUPFAM" id="SSF46894">
    <property type="entry name" value="C-terminal effector domain of the bipartite response regulators"/>
    <property type="match status" value="1"/>
</dbReference>
<dbReference type="PROSITE" id="PS50043">
    <property type="entry name" value="HTH_LUXR_2"/>
    <property type="match status" value="1"/>
</dbReference>
<keyword evidence="1" id="KW-0805">Transcription regulation</keyword>
<evidence type="ECO:0000256" key="3">
    <source>
        <dbReference type="ARBA" id="ARBA00023163"/>
    </source>
</evidence>
<dbReference type="SMART" id="SM00421">
    <property type="entry name" value="HTH_LUXR"/>
    <property type="match status" value="1"/>
</dbReference>
<protein>
    <submittedName>
        <fullName evidence="5">Helix-turn-helix transcriptional regulator</fullName>
    </submittedName>
</protein>
<keyword evidence="2" id="KW-0238">DNA-binding</keyword>
<accession>A0ABS8Z401</accession>
<dbReference type="PRINTS" id="PR00038">
    <property type="entry name" value="HTHLUXR"/>
</dbReference>
<evidence type="ECO:0000313" key="6">
    <source>
        <dbReference type="Proteomes" id="UP001521150"/>
    </source>
</evidence>
<sequence>MIAQGLTNKEIAARLLIAQRTAEGHVERILAKLGLTTRTHIAVWITQQRGQDQD</sequence>
<evidence type="ECO:0000259" key="4">
    <source>
        <dbReference type="PROSITE" id="PS50043"/>
    </source>
</evidence>
<dbReference type="EMBL" id="JAJVCN010000001">
    <property type="protein sequence ID" value="MCE7002207.1"/>
    <property type="molecule type" value="Genomic_DNA"/>
</dbReference>
<proteinExistence type="predicted"/>
<feature type="domain" description="HTH luxR-type" evidence="4">
    <location>
        <begin position="1"/>
        <end position="49"/>
    </location>
</feature>